<dbReference type="STRING" id="229535.A0A0M8P623"/>
<dbReference type="OrthoDB" id="5412996at2759"/>
<accession>A0A0M8P623</accession>
<dbReference type="PANTHER" id="PTHR21310">
    <property type="entry name" value="AMINOGLYCOSIDE PHOSPHOTRANSFERASE-RELATED-RELATED"/>
    <property type="match status" value="1"/>
</dbReference>
<reference evidence="1 2" key="1">
    <citation type="submission" date="2015-08" db="EMBL/GenBank/DDBJ databases">
        <title>Genome sequencing of Penicillium nordicum.</title>
        <authorList>
            <person name="Nguyen H.D."/>
            <person name="Seifert K.A."/>
        </authorList>
    </citation>
    <scope>NUCLEOTIDE SEQUENCE [LARGE SCALE GENOMIC DNA]</scope>
    <source>
        <strain evidence="1 2">DAOMC 185683</strain>
    </source>
</reference>
<proteinExistence type="predicted"/>
<dbReference type="EMBL" id="LHQQ01000140">
    <property type="protein sequence ID" value="KOS41150.1"/>
    <property type="molecule type" value="Genomic_DNA"/>
</dbReference>
<dbReference type="InterPro" id="IPR011009">
    <property type="entry name" value="Kinase-like_dom_sf"/>
</dbReference>
<evidence type="ECO:0000313" key="1">
    <source>
        <dbReference type="EMBL" id="KOS41150.1"/>
    </source>
</evidence>
<dbReference type="AlphaFoldDB" id="A0A0M8P623"/>
<protein>
    <recommendedName>
        <fullName evidence="3">Aminoglycoside phosphotransferase domain-containing protein</fullName>
    </recommendedName>
</protein>
<dbReference type="PANTHER" id="PTHR21310:SF37">
    <property type="entry name" value="AMINOGLYCOSIDE PHOSPHOTRANSFERASE DOMAIN-CONTAINING PROTEIN"/>
    <property type="match status" value="1"/>
</dbReference>
<dbReference type="SUPFAM" id="SSF56112">
    <property type="entry name" value="Protein kinase-like (PK-like)"/>
    <property type="match status" value="1"/>
</dbReference>
<evidence type="ECO:0000313" key="2">
    <source>
        <dbReference type="Proteomes" id="UP000037696"/>
    </source>
</evidence>
<organism evidence="1 2">
    <name type="scientific">Penicillium nordicum</name>
    <dbReference type="NCBI Taxonomy" id="229535"/>
    <lineage>
        <taxon>Eukaryota</taxon>
        <taxon>Fungi</taxon>
        <taxon>Dikarya</taxon>
        <taxon>Ascomycota</taxon>
        <taxon>Pezizomycotina</taxon>
        <taxon>Eurotiomycetes</taxon>
        <taxon>Eurotiomycetidae</taxon>
        <taxon>Eurotiales</taxon>
        <taxon>Aspergillaceae</taxon>
        <taxon>Penicillium</taxon>
    </lineage>
</organism>
<comment type="caution">
    <text evidence="1">The sequence shown here is derived from an EMBL/GenBank/DDBJ whole genome shotgun (WGS) entry which is preliminary data.</text>
</comment>
<dbReference type="InterPro" id="IPR051678">
    <property type="entry name" value="AGP_Transferase"/>
</dbReference>
<name>A0A0M8P623_9EURO</name>
<dbReference type="Proteomes" id="UP000037696">
    <property type="component" value="Unassembled WGS sequence"/>
</dbReference>
<gene>
    <name evidence="1" type="ORF">ACN38_g7977</name>
</gene>
<sequence length="475" mass="54709">MNPKMSPIMNGKLMYFDEVAWDRSDDELSSWKTTLFTSETMKRITTLIKTHRQGIADQLFTPQKGSFNMIIRLRFIDGASAVIRFPIPGYSIFPDEKLHHEVSVMRFLERNTGIRIPHILHHGSSAESPPGLGPFIIMEYIDHNADLVDALNTPGIPDEERPVLDPNINEDRLRSVYNQMAGLLLQVAKHSFPRIGCIFHAAADEDEFDDECVVEHRPLSINMNELVQVGGVRAEDLPGMSETFASGAEYLLALGELHMTHLSSQRNDAIDDAEDCRMKYIARCLFRKLAREGRLCWTSEEGVFKLFCDDLRPANVLANSDLGYEISGAIDWEFTYAAPLEFVYSPPCWLLLERPEYWEDGLDDWERVYEARLEVFLQELRMREDVDIQRGVIGEENRLSGHMRESWDNGGVWVSYVARRSWAFDVIYWARIDRRFFGEGSLEDRIGLLTVEERDRMEDFVQRKLAEKEEGGLRS</sequence>
<keyword evidence="2" id="KW-1185">Reference proteome</keyword>
<evidence type="ECO:0008006" key="3">
    <source>
        <dbReference type="Google" id="ProtNLM"/>
    </source>
</evidence>
<dbReference type="Gene3D" id="3.30.200.20">
    <property type="entry name" value="Phosphorylase Kinase, domain 1"/>
    <property type="match status" value="1"/>
</dbReference>